<keyword evidence="5" id="KW-0560">Oxidoreductase</keyword>
<comment type="caution">
    <text evidence="8">The sequence shown here is derived from an EMBL/GenBank/DDBJ whole genome shotgun (WGS) entry which is preliminary data.</text>
</comment>
<name>A0A9P6EET1_9AGAR</name>
<dbReference type="OrthoDB" id="2015447at2759"/>
<evidence type="ECO:0000313" key="9">
    <source>
        <dbReference type="Proteomes" id="UP000807306"/>
    </source>
</evidence>
<comment type="cofactor">
    <cofactor evidence="1 6">
        <name>FAD</name>
        <dbReference type="ChEBI" id="CHEBI:57692"/>
    </cofactor>
</comment>
<feature type="binding site" evidence="6">
    <location>
        <position position="242"/>
    </location>
    <ligand>
        <name>D-dopa</name>
        <dbReference type="ChEBI" id="CHEBI:149689"/>
    </ligand>
</feature>
<dbReference type="Gene3D" id="3.30.9.10">
    <property type="entry name" value="D-Amino Acid Oxidase, subunit A, domain 2"/>
    <property type="match status" value="1"/>
</dbReference>
<comment type="similarity">
    <text evidence="2">Belongs to the DAMOX/DASOX family.</text>
</comment>
<dbReference type="EMBL" id="MU157861">
    <property type="protein sequence ID" value="KAF9527454.1"/>
    <property type="molecule type" value="Genomic_DNA"/>
</dbReference>
<protein>
    <submittedName>
        <fullName evidence="8">D-amino-acid oxidase</fullName>
    </submittedName>
</protein>
<gene>
    <name evidence="8" type="ORF">CPB83DRAFT_793251</name>
</gene>
<evidence type="ECO:0000256" key="6">
    <source>
        <dbReference type="PIRSR" id="PIRSR000189-1"/>
    </source>
</evidence>
<feature type="binding site" evidence="6">
    <location>
        <position position="323"/>
    </location>
    <ligand>
        <name>D-dopa</name>
        <dbReference type="ChEBI" id="CHEBI:149689"/>
    </ligand>
</feature>
<evidence type="ECO:0000259" key="7">
    <source>
        <dbReference type="Pfam" id="PF01266"/>
    </source>
</evidence>
<evidence type="ECO:0000256" key="5">
    <source>
        <dbReference type="ARBA" id="ARBA00023002"/>
    </source>
</evidence>
<dbReference type="PANTHER" id="PTHR11530">
    <property type="entry name" value="D-AMINO ACID OXIDASE"/>
    <property type="match status" value="1"/>
</dbReference>
<dbReference type="SUPFAM" id="SSF54373">
    <property type="entry name" value="FAD-linked reductases, C-terminal domain"/>
    <property type="match status" value="1"/>
</dbReference>
<sequence>MSKPSAVAETKKQVIVLGAGVIGLTTALRLQESNDYQVEVLAELFPTDLKNINYTSQWAGAHHVSTQERTPDVEWLTFQEMWKLSEPGSLAEHCFMRIKEHEYFDSPVLQTEVMARMPNFQKLPQSDLPIGAEDGYSFDALTIDVPVYLNFLLSRLLEKGGTIVRGRVQHISQVLEAGTYPFKDHSRLVGRNEPIVPPHAVFVCLGLGARFLGGLEDHDMYPARGQTVILRAPWIKSGMAFHGDGANRWAYVIPRRSGDVIVGGTMGINDWYPKARPETTHEILEYALLYCPELVPLDFRETERLPLVDDLKSIIVEEACGLRPMRKGGPRIELDYLNTRGRQVPVIFNYGHGPYGYMASIGSANMCLKLLKEAGF</sequence>
<dbReference type="AlphaFoldDB" id="A0A9P6EET1"/>
<dbReference type="PANTHER" id="PTHR11530:SF11">
    <property type="entry name" value="D-ASPARTATE OXIDASE"/>
    <property type="match status" value="1"/>
</dbReference>
<evidence type="ECO:0000256" key="1">
    <source>
        <dbReference type="ARBA" id="ARBA00001974"/>
    </source>
</evidence>
<keyword evidence="3" id="KW-0285">Flavoprotein</keyword>
<keyword evidence="9" id="KW-1185">Reference proteome</keyword>
<evidence type="ECO:0000256" key="2">
    <source>
        <dbReference type="ARBA" id="ARBA00006730"/>
    </source>
</evidence>
<feature type="domain" description="FAD dependent oxidoreductase" evidence="7">
    <location>
        <begin position="109"/>
        <end position="366"/>
    </location>
</feature>
<accession>A0A9P6EET1</accession>
<dbReference type="GO" id="GO:0005737">
    <property type="term" value="C:cytoplasm"/>
    <property type="evidence" value="ECO:0007669"/>
    <property type="project" value="TreeGrafter"/>
</dbReference>
<dbReference type="InterPro" id="IPR023209">
    <property type="entry name" value="DAO"/>
</dbReference>
<dbReference type="Pfam" id="PF01266">
    <property type="entry name" value="DAO"/>
    <property type="match status" value="1"/>
</dbReference>
<feature type="binding site" evidence="6">
    <location>
        <position position="168"/>
    </location>
    <ligand>
        <name>FAD</name>
        <dbReference type="ChEBI" id="CHEBI:57692"/>
    </ligand>
</feature>
<proteinExistence type="inferred from homology"/>
<dbReference type="GO" id="GO:0071949">
    <property type="term" value="F:FAD binding"/>
    <property type="evidence" value="ECO:0007669"/>
    <property type="project" value="InterPro"/>
</dbReference>
<evidence type="ECO:0000256" key="4">
    <source>
        <dbReference type="ARBA" id="ARBA00022827"/>
    </source>
</evidence>
<reference evidence="8" key="1">
    <citation type="submission" date="2020-11" db="EMBL/GenBank/DDBJ databases">
        <authorList>
            <consortium name="DOE Joint Genome Institute"/>
            <person name="Ahrendt S."/>
            <person name="Riley R."/>
            <person name="Andreopoulos W."/>
            <person name="Labutti K."/>
            <person name="Pangilinan J."/>
            <person name="Ruiz-Duenas F.J."/>
            <person name="Barrasa J.M."/>
            <person name="Sanchez-Garcia M."/>
            <person name="Camarero S."/>
            <person name="Miyauchi S."/>
            <person name="Serrano A."/>
            <person name="Linde D."/>
            <person name="Babiker R."/>
            <person name="Drula E."/>
            <person name="Ayuso-Fernandez I."/>
            <person name="Pacheco R."/>
            <person name="Padilla G."/>
            <person name="Ferreira P."/>
            <person name="Barriuso J."/>
            <person name="Kellner H."/>
            <person name="Castanera R."/>
            <person name="Alfaro M."/>
            <person name="Ramirez L."/>
            <person name="Pisabarro A.G."/>
            <person name="Kuo A."/>
            <person name="Tritt A."/>
            <person name="Lipzen A."/>
            <person name="He G."/>
            <person name="Yan M."/>
            <person name="Ng V."/>
            <person name="Cullen D."/>
            <person name="Martin F."/>
            <person name="Rosso M.-N."/>
            <person name="Henrissat B."/>
            <person name="Hibbett D."/>
            <person name="Martinez A.T."/>
            <person name="Grigoriev I.V."/>
        </authorList>
    </citation>
    <scope>NUCLEOTIDE SEQUENCE</scope>
    <source>
        <strain evidence="8">CBS 506.95</strain>
    </source>
</reference>
<feature type="binding site" evidence="6">
    <location>
        <begin position="55"/>
        <end position="56"/>
    </location>
    <ligand>
        <name>FAD</name>
        <dbReference type="ChEBI" id="CHEBI:57692"/>
    </ligand>
</feature>
<evidence type="ECO:0000313" key="8">
    <source>
        <dbReference type="EMBL" id="KAF9527454.1"/>
    </source>
</evidence>
<dbReference type="GO" id="GO:0019478">
    <property type="term" value="P:D-amino acid catabolic process"/>
    <property type="evidence" value="ECO:0007669"/>
    <property type="project" value="TreeGrafter"/>
</dbReference>
<keyword evidence="4 6" id="KW-0274">FAD</keyword>
<dbReference type="Proteomes" id="UP000807306">
    <property type="component" value="Unassembled WGS sequence"/>
</dbReference>
<evidence type="ECO:0000256" key="3">
    <source>
        <dbReference type="ARBA" id="ARBA00022630"/>
    </source>
</evidence>
<dbReference type="PIRSF" id="PIRSF000189">
    <property type="entry name" value="D-aa_oxidase"/>
    <property type="match status" value="1"/>
</dbReference>
<dbReference type="InterPro" id="IPR006076">
    <property type="entry name" value="FAD-dep_OxRdtase"/>
</dbReference>
<organism evidence="8 9">
    <name type="scientific">Crepidotus variabilis</name>
    <dbReference type="NCBI Taxonomy" id="179855"/>
    <lineage>
        <taxon>Eukaryota</taxon>
        <taxon>Fungi</taxon>
        <taxon>Dikarya</taxon>
        <taxon>Basidiomycota</taxon>
        <taxon>Agaricomycotina</taxon>
        <taxon>Agaricomycetes</taxon>
        <taxon>Agaricomycetidae</taxon>
        <taxon>Agaricales</taxon>
        <taxon>Agaricineae</taxon>
        <taxon>Crepidotaceae</taxon>
        <taxon>Crepidotus</taxon>
    </lineage>
</organism>
<dbReference type="GO" id="GO:0003884">
    <property type="term" value="F:D-amino-acid oxidase activity"/>
    <property type="evidence" value="ECO:0007669"/>
    <property type="project" value="InterPro"/>
</dbReference>
<dbReference type="Gene3D" id="3.40.50.720">
    <property type="entry name" value="NAD(P)-binding Rossmann-like Domain"/>
    <property type="match status" value="1"/>
</dbReference>
<dbReference type="SUPFAM" id="SSF51971">
    <property type="entry name" value="Nucleotide-binding domain"/>
    <property type="match status" value="1"/>
</dbReference>